<feature type="domain" description="N-acetyltransferase" evidence="1">
    <location>
        <begin position="5"/>
        <end position="161"/>
    </location>
</feature>
<dbReference type="InterPro" id="IPR016181">
    <property type="entry name" value="Acyl_CoA_acyltransferase"/>
</dbReference>
<dbReference type="PANTHER" id="PTHR43792">
    <property type="entry name" value="GNAT FAMILY, PUTATIVE (AFU_ORTHOLOGUE AFUA_3G00765)-RELATED-RELATED"/>
    <property type="match status" value="1"/>
</dbReference>
<evidence type="ECO:0000313" key="2">
    <source>
        <dbReference type="EMBL" id="PKZ81927.1"/>
    </source>
</evidence>
<dbReference type="CDD" id="cd04301">
    <property type="entry name" value="NAT_SF"/>
    <property type="match status" value="1"/>
</dbReference>
<dbReference type="GO" id="GO:0016747">
    <property type="term" value="F:acyltransferase activity, transferring groups other than amino-acyl groups"/>
    <property type="evidence" value="ECO:0007669"/>
    <property type="project" value="InterPro"/>
</dbReference>
<dbReference type="AlphaFoldDB" id="A0AAP3A5T4"/>
<dbReference type="Gene3D" id="3.40.630.30">
    <property type="match status" value="1"/>
</dbReference>
<organism evidence="2 3">
    <name type="scientific">Micrococcus luteus</name>
    <name type="common">Micrococcus lysodeikticus</name>
    <dbReference type="NCBI Taxonomy" id="1270"/>
    <lineage>
        <taxon>Bacteria</taxon>
        <taxon>Bacillati</taxon>
        <taxon>Actinomycetota</taxon>
        <taxon>Actinomycetes</taxon>
        <taxon>Micrococcales</taxon>
        <taxon>Micrococcaceae</taxon>
        <taxon>Micrococcus</taxon>
    </lineage>
</organism>
<comment type="caution">
    <text evidence="2">The sequence shown here is derived from an EMBL/GenBank/DDBJ whole genome shotgun (WGS) entry which is preliminary data.</text>
</comment>
<dbReference type="EMBL" id="PKJT01000005">
    <property type="protein sequence ID" value="PKZ81927.1"/>
    <property type="molecule type" value="Genomic_DNA"/>
</dbReference>
<dbReference type="InterPro" id="IPR051531">
    <property type="entry name" value="N-acetyltransferase"/>
</dbReference>
<dbReference type="SUPFAM" id="SSF55729">
    <property type="entry name" value="Acyl-CoA N-acyltransferases (Nat)"/>
    <property type="match status" value="1"/>
</dbReference>
<protein>
    <submittedName>
        <fullName evidence="2">N-acetyltransferase</fullName>
    </submittedName>
</protein>
<evidence type="ECO:0000259" key="1">
    <source>
        <dbReference type="PROSITE" id="PS51186"/>
    </source>
</evidence>
<proteinExistence type="predicted"/>
<dbReference type="PANTHER" id="PTHR43792:SF1">
    <property type="entry name" value="N-ACETYLTRANSFERASE DOMAIN-CONTAINING PROTEIN"/>
    <property type="match status" value="1"/>
</dbReference>
<dbReference type="PROSITE" id="PS51186">
    <property type="entry name" value="GNAT"/>
    <property type="match status" value="1"/>
</dbReference>
<dbReference type="InterPro" id="IPR000182">
    <property type="entry name" value="GNAT_dom"/>
</dbReference>
<dbReference type="GeneID" id="93363795"/>
<evidence type="ECO:0000313" key="3">
    <source>
        <dbReference type="Proteomes" id="UP000234847"/>
    </source>
</evidence>
<accession>A0AAP3A5T4</accession>
<gene>
    <name evidence="2" type="ORF">CYJ95_06910</name>
</gene>
<name>A0AAP3A5T4_MICLU</name>
<sequence length="169" mass="18023">MPHSLSLRPLRVDDAEAMAAVLADPDLYTYTGGTPPGEEELRQRYAILARGRSEDGAEDWANWIVVLEPEGRPVGYVQATIPVDGGPTQIAWLIGTPWQGRGLAKEAAGLLKGELRDRGVRRLVADVHPEHTASQRVAQAIGLAPTDEVVDGEVRWAGSVDDGGGPVTG</sequence>
<reference evidence="2 3" key="1">
    <citation type="submission" date="2017-12" db="EMBL/GenBank/DDBJ databases">
        <title>Phylogenetic diversity of female urinary microbiome.</title>
        <authorList>
            <person name="Thomas-White K."/>
            <person name="Wolfe A.J."/>
        </authorList>
    </citation>
    <scope>NUCLEOTIDE SEQUENCE [LARGE SCALE GENOMIC DNA]</scope>
    <source>
        <strain evidence="2 3">UMB0038</strain>
    </source>
</reference>
<dbReference type="Proteomes" id="UP000234847">
    <property type="component" value="Unassembled WGS sequence"/>
</dbReference>
<dbReference type="RefSeq" id="WP_044659331.1">
    <property type="nucleotide sequence ID" value="NZ_CABIZL010000006.1"/>
</dbReference>
<dbReference type="Pfam" id="PF13302">
    <property type="entry name" value="Acetyltransf_3"/>
    <property type="match status" value="1"/>
</dbReference>